<reference evidence="1" key="1">
    <citation type="thesis" date="2020" institute="ProQuest LLC" country="789 East Eisenhower Parkway, Ann Arbor, MI, USA">
        <title>Comparative Genomics and Chromosome Evolution.</title>
        <authorList>
            <person name="Mudd A.B."/>
        </authorList>
    </citation>
    <scope>NUCLEOTIDE SEQUENCE</scope>
    <source>
        <strain evidence="1">Female2</strain>
        <tissue evidence="1">Blood</tissue>
    </source>
</reference>
<gene>
    <name evidence="1" type="ORF">GDO86_005195</name>
</gene>
<comment type="caution">
    <text evidence="1">The sequence shown here is derived from an EMBL/GenBank/DDBJ whole genome shotgun (WGS) entry which is preliminary data.</text>
</comment>
<name>A0A8T2J8F9_9PIPI</name>
<sequence length="99" mass="11565">MISYRPSLMSVTEWFMLRCFVMSSYRLSTGWISQIHGQKPNLNLIFRIIIQQNTSNDGLFQTWSLSKTRSSEWQFYGLGVFNLLYKGGCLDVLRCLDNL</sequence>
<dbReference type="Proteomes" id="UP000812440">
    <property type="component" value="Chromosome 3"/>
</dbReference>
<keyword evidence="2" id="KW-1185">Reference proteome</keyword>
<evidence type="ECO:0000313" key="1">
    <source>
        <dbReference type="EMBL" id="KAG8438911.1"/>
    </source>
</evidence>
<protein>
    <submittedName>
        <fullName evidence="1">Uncharacterized protein</fullName>
    </submittedName>
</protein>
<evidence type="ECO:0000313" key="2">
    <source>
        <dbReference type="Proteomes" id="UP000812440"/>
    </source>
</evidence>
<accession>A0A8T2J8F9</accession>
<organism evidence="1 2">
    <name type="scientific">Hymenochirus boettgeri</name>
    <name type="common">Congo dwarf clawed frog</name>
    <dbReference type="NCBI Taxonomy" id="247094"/>
    <lineage>
        <taxon>Eukaryota</taxon>
        <taxon>Metazoa</taxon>
        <taxon>Chordata</taxon>
        <taxon>Craniata</taxon>
        <taxon>Vertebrata</taxon>
        <taxon>Euteleostomi</taxon>
        <taxon>Amphibia</taxon>
        <taxon>Batrachia</taxon>
        <taxon>Anura</taxon>
        <taxon>Pipoidea</taxon>
        <taxon>Pipidae</taxon>
        <taxon>Pipinae</taxon>
        <taxon>Hymenochirus</taxon>
    </lineage>
</organism>
<proteinExistence type="predicted"/>
<dbReference type="EMBL" id="JAACNH010000006">
    <property type="protein sequence ID" value="KAG8438911.1"/>
    <property type="molecule type" value="Genomic_DNA"/>
</dbReference>
<dbReference type="AlphaFoldDB" id="A0A8T2J8F9"/>